<dbReference type="Proteomes" id="UP000095192">
    <property type="component" value="Unassembled WGS sequence"/>
</dbReference>
<dbReference type="Gene3D" id="3.40.50.12780">
    <property type="entry name" value="N-terminal domain of ligase-like"/>
    <property type="match status" value="1"/>
</dbReference>
<dbReference type="InterPro" id="IPR000873">
    <property type="entry name" value="AMP-dep_synth/lig_dom"/>
</dbReference>
<dbReference type="GO" id="GO:0016020">
    <property type="term" value="C:membrane"/>
    <property type="evidence" value="ECO:0007669"/>
    <property type="project" value="TreeGrafter"/>
</dbReference>
<dbReference type="VEuPathDB" id="ToxoDB:cyc_02665"/>
<name>A0A1D3DA29_9EIME</name>
<feature type="signal peptide" evidence="3">
    <location>
        <begin position="1"/>
        <end position="28"/>
    </location>
</feature>
<feature type="domain" description="AMP-dependent synthetase/ligase" evidence="4">
    <location>
        <begin position="189"/>
        <end position="562"/>
    </location>
</feature>
<evidence type="ECO:0000256" key="1">
    <source>
        <dbReference type="ARBA" id="ARBA00022741"/>
    </source>
</evidence>
<dbReference type="GO" id="GO:0005524">
    <property type="term" value="F:ATP binding"/>
    <property type="evidence" value="ECO:0007669"/>
    <property type="project" value="UniProtKB-KW"/>
</dbReference>
<gene>
    <name evidence="5" type="ORF">cyc_02665</name>
</gene>
<evidence type="ECO:0000313" key="5">
    <source>
        <dbReference type="EMBL" id="OEH80314.1"/>
    </source>
</evidence>
<dbReference type="PROSITE" id="PS00455">
    <property type="entry name" value="AMP_BINDING"/>
    <property type="match status" value="1"/>
</dbReference>
<dbReference type="PANTHER" id="PTHR43272">
    <property type="entry name" value="LONG-CHAIN-FATTY-ACID--COA LIGASE"/>
    <property type="match status" value="1"/>
</dbReference>
<evidence type="ECO:0000256" key="2">
    <source>
        <dbReference type="ARBA" id="ARBA00022840"/>
    </source>
</evidence>
<dbReference type="AlphaFoldDB" id="A0A1D3DA29"/>
<dbReference type="VEuPathDB" id="ToxoDB:LOC34619489"/>
<reference evidence="5 6" key="1">
    <citation type="journal article" date="2016" name="BMC Genomics">
        <title>Comparative genomics reveals Cyclospora cayetanensis possesses coccidia-like metabolism and invasion components but unique surface antigens.</title>
        <authorList>
            <person name="Liu S."/>
            <person name="Wang L."/>
            <person name="Zheng H."/>
            <person name="Xu Z."/>
            <person name="Roellig D.M."/>
            <person name="Li N."/>
            <person name="Frace M.A."/>
            <person name="Tang K."/>
            <person name="Arrowood M.J."/>
            <person name="Moss D.M."/>
            <person name="Zhang L."/>
            <person name="Feng Y."/>
            <person name="Xiao L."/>
        </authorList>
    </citation>
    <scope>NUCLEOTIDE SEQUENCE [LARGE SCALE GENOMIC DNA]</scope>
    <source>
        <strain evidence="5 6">CHN_HEN01</strain>
    </source>
</reference>
<dbReference type="InParanoid" id="A0A1D3DA29"/>
<organism evidence="5 6">
    <name type="scientific">Cyclospora cayetanensis</name>
    <dbReference type="NCBI Taxonomy" id="88456"/>
    <lineage>
        <taxon>Eukaryota</taxon>
        <taxon>Sar</taxon>
        <taxon>Alveolata</taxon>
        <taxon>Apicomplexa</taxon>
        <taxon>Conoidasida</taxon>
        <taxon>Coccidia</taxon>
        <taxon>Eucoccidiorida</taxon>
        <taxon>Eimeriorina</taxon>
        <taxon>Eimeriidae</taxon>
        <taxon>Cyclospora</taxon>
    </lineage>
</organism>
<keyword evidence="1" id="KW-0547">Nucleotide-binding</keyword>
<dbReference type="GO" id="GO:0004467">
    <property type="term" value="F:long-chain fatty acid-CoA ligase activity"/>
    <property type="evidence" value="ECO:0007669"/>
    <property type="project" value="TreeGrafter"/>
</dbReference>
<protein>
    <recommendedName>
        <fullName evidence="4">AMP-dependent synthetase/ligase domain-containing protein</fullName>
    </recommendedName>
</protein>
<evidence type="ECO:0000313" key="6">
    <source>
        <dbReference type="Proteomes" id="UP000095192"/>
    </source>
</evidence>
<dbReference type="PANTHER" id="PTHR43272:SF33">
    <property type="entry name" value="AMP-BINDING DOMAIN-CONTAINING PROTEIN-RELATED"/>
    <property type="match status" value="1"/>
</dbReference>
<dbReference type="Pfam" id="PF00501">
    <property type="entry name" value="AMP-binding"/>
    <property type="match status" value="1"/>
</dbReference>
<accession>A0A1D3DA29</accession>
<dbReference type="InterPro" id="IPR020845">
    <property type="entry name" value="AMP-binding_CS"/>
</dbReference>
<comment type="caution">
    <text evidence="5">The sequence shown here is derived from an EMBL/GenBank/DDBJ whole genome shotgun (WGS) entry which is preliminary data.</text>
</comment>
<keyword evidence="2" id="KW-0067">ATP-binding</keyword>
<evidence type="ECO:0000256" key="3">
    <source>
        <dbReference type="SAM" id="SignalP"/>
    </source>
</evidence>
<feature type="chain" id="PRO_5008914283" description="AMP-dependent synthetase/ligase domain-containing protein" evidence="3">
    <location>
        <begin position="29"/>
        <end position="747"/>
    </location>
</feature>
<sequence>MTSDISRHRLTPFSRRLLLSVGLLLLRMHDLFEECAVLAADATDEAEVKRVSELLEVKDWKGVYALPIPGTETNETSAVYRCVKDPSNPDVTQFGTEGIPQFPHVKSPYMLMREAARIYGRALYLGERFPIRNEKGEQIELSNFKYFTFADTLRVVEALGRALDQEVGVSLSEYEAEGDSPPPSPMRILGIWSRSRMDWRLVDFAASYRGIVTVPLYDTLGEESLNHIITKTKMEVMAVEGSKLPSVLRLKESGYPLKAIISFDPPTEEQFQAFEAAGMHLFHQEKLRRKYLTIADTKTPDELKPSLADVSTIIFTSGTTGLPKGAVHTNGSLLSFVGSYMSSANRMRVSVGDSTLSYLPLAHIYQREVELVVTLLGIRIAYFSGDLLRMPEDLQLARPSIFIGVPRVFGKILTKINSGIKEKHPLIQWLAGKALDAKKHKYAKDPTSVSGFIPDLLFKKVRATFGGNIRTLSMGSAPMDSEQLKELQLYLSAFICEGWGMTESGIAFLQDAADGNKGTIGGPLASTEYKVISLPALQYDARQSPPRGELLVRGPCLVKEYFLDSEKTKDLFDKDGWLHTGDVVEIQLNGAVKIIDRAKNIFKLAHGEYVAPERLENIYSNSPWVDQIFVYGDSLEAALVAVVVPSGAAIQKWADDNGKSAVPTDKLLSDRSLKEQILRDLETLGRQQLKGFEIIKGVHLTSEHFTVENGLVTPTMKVIRSAARDKYLVEIKQLYNEIAQQQAEKAR</sequence>
<evidence type="ECO:0000259" key="4">
    <source>
        <dbReference type="Pfam" id="PF00501"/>
    </source>
</evidence>
<dbReference type="InterPro" id="IPR042099">
    <property type="entry name" value="ANL_N_sf"/>
</dbReference>
<dbReference type="EMBL" id="JROU02000129">
    <property type="protein sequence ID" value="OEH80314.1"/>
    <property type="molecule type" value="Genomic_DNA"/>
</dbReference>
<keyword evidence="6" id="KW-1185">Reference proteome</keyword>
<dbReference type="GO" id="GO:0005783">
    <property type="term" value="C:endoplasmic reticulum"/>
    <property type="evidence" value="ECO:0007669"/>
    <property type="project" value="TreeGrafter"/>
</dbReference>
<keyword evidence="3" id="KW-0732">Signal</keyword>
<dbReference type="FunCoup" id="A0A1D3DA29">
    <property type="interactions" value="14"/>
</dbReference>
<proteinExistence type="predicted"/>
<dbReference type="SUPFAM" id="SSF56801">
    <property type="entry name" value="Acetyl-CoA synthetase-like"/>
    <property type="match status" value="1"/>
</dbReference>